<dbReference type="Pfam" id="PF06624">
    <property type="entry name" value="RAMP4"/>
    <property type="match status" value="1"/>
</dbReference>
<gene>
    <name evidence="7" type="ORF">DB88DRAFT_478255</name>
</gene>
<name>A0AAD9FWP1_PAPLA</name>
<sequence length="66" mass="7179">MPTAADIKRKNANFQARATAGKRTARPARSAQRRTVGTWVLLAMGFLLVGGTVVELIRLIVYGSFC</sequence>
<reference evidence="7" key="1">
    <citation type="submission" date="2023-02" db="EMBL/GenBank/DDBJ databases">
        <title>Identification and recombinant expression of a fungal hydrolase from Papiliotrema laurentii that hydrolyzes apple cutin and clears colloidal polyester polyurethane.</title>
        <authorList>
            <consortium name="DOE Joint Genome Institute"/>
            <person name="Roman V.A."/>
            <person name="Bojanowski C."/>
            <person name="Crable B.R."/>
            <person name="Wagner D.N."/>
            <person name="Hung C.S."/>
            <person name="Nadeau L.J."/>
            <person name="Schratz L."/>
            <person name="Haridas S."/>
            <person name="Pangilinan J."/>
            <person name="Lipzen A."/>
            <person name="Na H."/>
            <person name="Yan M."/>
            <person name="Ng V."/>
            <person name="Grigoriev I.V."/>
            <person name="Spatafora J.W."/>
            <person name="Barlow D."/>
            <person name="Biffinger J."/>
            <person name="Kelley-Loughnane N."/>
            <person name="Varaljay V.A."/>
            <person name="Crookes-Goodson W.J."/>
        </authorList>
    </citation>
    <scope>NUCLEOTIDE SEQUENCE</scope>
    <source>
        <strain evidence="7">5307AH</strain>
    </source>
</reference>
<comment type="similarity">
    <text evidence="1 6">Belongs to the RAMP4 family.</text>
</comment>
<dbReference type="GO" id="GO:0005789">
    <property type="term" value="C:endoplasmic reticulum membrane"/>
    <property type="evidence" value="ECO:0007669"/>
    <property type="project" value="UniProtKB-SubCell"/>
</dbReference>
<evidence type="ECO:0000256" key="1">
    <source>
        <dbReference type="ARBA" id="ARBA00005500"/>
    </source>
</evidence>
<evidence type="ECO:0000256" key="2">
    <source>
        <dbReference type="ARBA" id="ARBA00022692"/>
    </source>
</evidence>
<feature type="non-terminal residue" evidence="7">
    <location>
        <position position="1"/>
    </location>
</feature>
<comment type="caution">
    <text evidence="7">The sequence shown here is derived from an EMBL/GenBank/DDBJ whole genome shotgun (WGS) entry which is preliminary data.</text>
</comment>
<keyword evidence="8" id="KW-1185">Reference proteome</keyword>
<feature type="transmembrane region" description="Helical" evidence="6">
    <location>
        <begin position="36"/>
        <end position="61"/>
    </location>
</feature>
<comment type="subcellular location">
    <subcellularLocation>
        <location evidence="6">Membrane</location>
        <topology evidence="6">Single-pass membrane protein</topology>
    </subcellularLocation>
    <subcellularLocation>
        <location evidence="6">Endoplasmic reticulum membrane</location>
        <topology evidence="6">Single-pass membrane protein</topology>
    </subcellularLocation>
</comment>
<proteinExistence type="inferred from homology"/>
<keyword evidence="4 6" id="KW-1133">Transmembrane helix</keyword>
<evidence type="ECO:0000313" key="7">
    <source>
        <dbReference type="EMBL" id="KAK1927506.1"/>
    </source>
</evidence>
<evidence type="ECO:0000256" key="6">
    <source>
        <dbReference type="RuleBase" id="RU364120"/>
    </source>
</evidence>
<dbReference type="InterPro" id="IPR010580">
    <property type="entry name" value="ER_stress-assoc"/>
</dbReference>
<organism evidence="7 8">
    <name type="scientific">Papiliotrema laurentii</name>
    <name type="common">Cryptococcus laurentii</name>
    <dbReference type="NCBI Taxonomy" id="5418"/>
    <lineage>
        <taxon>Eukaryota</taxon>
        <taxon>Fungi</taxon>
        <taxon>Dikarya</taxon>
        <taxon>Basidiomycota</taxon>
        <taxon>Agaricomycotina</taxon>
        <taxon>Tremellomycetes</taxon>
        <taxon>Tremellales</taxon>
        <taxon>Rhynchogastremaceae</taxon>
        <taxon>Papiliotrema</taxon>
    </lineage>
</organism>
<evidence type="ECO:0000256" key="5">
    <source>
        <dbReference type="ARBA" id="ARBA00023136"/>
    </source>
</evidence>
<evidence type="ECO:0000313" key="8">
    <source>
        <dbReference type="Proteomes" id="UP001182556"/>
    </source>
</evidence>
<keyword evidence="5 6" id="KW-0472">Membrane</keyword>
<evidence type="ECO:0000256" key="4">
    <source>
        <dbReference type="ARBA" id="ARBA00022989"/>
    </source>
</evidence>
<keyword evidence="3 6" id="KW-0256">Endoplasmic reticulum</keyword>
<evidence type="ECO:0000256" key="3">
    <source>
        <dbReference type="ARBA" id="ARBA00022824"/>
    </source>
</evidence>
<comment type="function">
    <text evidence="6">Interacts with target proteins during translocation into the lumen of the endoplasmic reticulum. Protects unfolded target proteins against degradation and facilitate correct glycosylation.</text>
</comment>
<keyword evidence="2 6" id="KW-0812">Transmembrane</keyword>
<accession>A0AAD9FWP1</accession>
<dbReference type="AlphaFoldDB" id="A0AAD9FWP1"/>
<dbReference type="Proteomes" id="UP001182556">
    <property type="component" value="Unassembled WGS sequence"/>
</dbReference>
<dbReference type="EMBL" id="JAODAN010000001">
    <property type="protein sequence ID" value="KAK1927506.1"/>
    <property type="molecule type" value="Genomic_DNA"/>
</dbReference>
<protein>
    <recommendedName>
        <fullName evidence="6">Stress-associated endoplasmic reticulum protein</fullName>
    </recommendedName>
</protein>